<dbReference type="KEGG" id="pmf:P9303_18971"/>
<accession>A2CAX9</accession>
<dbReference type="Proteomes" id="UP000002274">
    <property type="component" value="Chromosome"/>
</dbReference>
<name>A2CAX9_PROM3</name>
<proteinExistence type="predicted"/>
<evidence type="ECO:0000313" key="2">
    <source>
        <dbReference type="Proteomes" id="UP000002274"/>
    </source>
</evidence>
<sequence length="39" mass="4460">MLPECLETSHLHDCLAAIFTALVEWKLRDLFNALNGNFL</sequence>
<evidence type="ECO:0000313" key="1">
    <source>
        <dbReference type="EMBL" id="ABM78639.1"/>
    </source>
</evidence>
<reference evidence="1 2" key="1">
    <citation type="journal article" date="2007" name="PLoS Genet.">
        <title>Patterns and implications of gene gain and loss in the evolution of Prochlorococcus.</title>
        <authorList>
            <person name="Kettler G.C."/>
            <person name="Martiny A.C."/>
            <person name="Huang K."/>
            <person name="Zucker J."/>
            <person name="Coleman M.L."/>
            <person name="Rodrigue S."/>
            <person name="Chen F."/>
            <person name="Lapidus A."/>
            <person name="Ferriera S."/>
            <person name="Johnson J."/>
            <person name="Steglich C."/>
            <person name="Church G.M."/>
            <person name="Richardson P."/>
            <person name="Chisholm S.W."/>
        </authorList>
    </citation>
    <scope>NUCLEOTIDE SEQUENCE [LARGE SCALE GENOMIC DNA]</scope>
    <source>
        <strain evidence="1 2">MIT 9303</strain>
    </source>
</reference>
<organism evidence="1 2">
    <name type="scientific">Prochlorococcus marinus (strain MIT 9303)</name>
    <dbReference type="NCBI Taxonomy" id="59922"/>
    <lineage>
        <taxon>Bacteria</taxon>
        <taxon>Bacillati</taxon>
        <taxon>Cyanobacteriota</taxon>
        <taxon>Cyanophyceae</taxon>
        <taxon>Synechococcales</taxon>
        <taxon>Prochlorococcaceae</taxon>
        <taxon>Prochlorococcus</taxon>
    </lineage>
</organism>
<gene>
    <name evidence="1" type="ordered locus">P9303_18971</name>
</gene>
<dbReference type="HOGENOM" id="CLU_3315228_0_0_3"/>
<protein>
    <submittedName>
        <fullName evidence="1">Uncharacterized protein</fullName>
    </submittedName>
</protein>
<dbReference type="AlphaFoldDB" id="A2CAX9"/>
<dbReference type="EMBL" id="CP000554">
    <property type="protein sequence ID" value="ABM78639.1"/>
    <property type="molecule type" value="Genomic_DNA"/>
</dbReference>